<dbReference type="Proteomes" id="UP000006591">
    <property type="component" value="Chromosome 11"/>
</dbReference>
<reference evidence="2" key="2">
    <citation type="submission" date="2018-04" db="EMBL/GenBank/DDBJ databases">
        <title>OnivRS2 (Oryza nivara Reference Sequence Version 2).</title>
        <authorList>
            <person name="Zhang J."/>
            <person name="Kudrna D."/>
            <person name="Lee S."/>
            <person name="Talag J."/>
            <person name="Rajasekar S."/>
            <person name="Welchert J."/>
            <person name="Hsing Y.-I."/>
            <person name="Wing R.A."/>
        </authorList>
    </citation>
    <scope>NUCLEOTIDE SEQUENCE [LARGE SCALE GENOMIC DNA]</scope>
    <source>
        <strain evidence="2">SL10</strain>
    </source>
</reference>
<name>A0A0E0J267_ORYNI</name>
<keyword evidence="3" id="KW-1185">Reference proteome</keyword>
<dbReference type="AlphaFoldDB" id="A0A0E0J267"/>
<evidence type="ECO:0000313" key="2">
    <source>
        <dbReference type="EnsemblPlants" id="ONIVA11G13790.1"/>
    </source>
</evidence>
<accession>A0A0E0J267</accession>
<protein>
    <submittedName>
        <fullName evidence="2">Uncharacterized protein</fullName>
    </submittedName>
</protein>
<feature type="region of interest" description="Disordered" evidence="1">
    <location>
        <begin position="1"/>
        <end position="98"/>
    </location>
</feature>
<feature type="compositionally biased region" description="Polar residues" evidence="1">
    <location>
        <begin position="46"/>
        <end position="57"/>
    </location>
</feature>
<organism evidence="2">
    <name type="scientific">Oryza nivara</name>
    <name type="common">Indian wild rice</name>
    <name type="synonym">Oryza sativa f. spontanea</name>
    <dbReference type="NCBI Taxonomy" id="4536"/>
    <lineage>
        <taxon>Eukaryota</taxon>
        <taxon>Viridiplantae</taxon>
        <taxon>Streptophyta</taxon>
        <taxon>Embryophyta</taxon>
        <taxon>Tracheophyta</taxon>
        <taxon>Spermatophyta</taxon>
        <taxon>Magnoliopsida</taxon>
        <taxon>Liliopsida</taxon>
        <taxon>Poales</taxon>
        <taxon>Poaceae</taxon>
        <taxon>BOP clade</taxon>
        <taxon>Oryzoideae</taxon>
        <taxon>Oryzeae</taxon>
        <taxon>Oryzinae</taxon>
        <taxon>Oryza</taxon>
    </lineage>
</organism>
<feature type="compositionally biased region" description="Basic residues" evidence="1">
    <location>
        <begin position="89"/>
        <end position="98"/>
    </location>
</feature>
<feature type="compositionally biased region" description="Gly residues" evidence="1">
    <location>
        <begin position="66"/>
        <end position="85"/>
    </location>
</feature>
<dbReference type="Gramene" id="ONIVA11G13790.1">
    <property type="protein sequence ID" value="ONIVA11G13790.1"/>
    <property type="gene ID" value="ONIVA11G13790"/>
</dbReference>
<evidence type="ECO:0000313" key="3">
    <source>
        <dbReference type="Proteomes" id="UP000006591"/>
    </source>
</evidence>
<sequence length="98" mass="10729">MGIRPKTPPPLPTRRRVPSIQQNPSTPSLSKTKKKIKILPPFKFEISNQTRARSSLLSPPDRGTLLRGGGARPDHGGGGGEGRGGCSRSPRRRPWRRS</sequence>
<reference evidence="2" key="1">
    <citation type="submission" date="2015-04" db="UniProtKB">
        <authorList>
            <consortium name="EnsemblPlants"/>
        </authorList>
    </citation>
    <scope>IDENTIFICATION</scope>
    <source>
        <strain evidence="2">SL10</strain>
    </source>
</reference>
<dbReference type="EnsemblPlants" id="ONIVA11G13790.1">
    <property type="protein sequence ID" value="ONIVA11G13790.1"/>
    <property type="gene ID" value="ONIVA11G13790"/>
</dbReference>
<dbReference type="HOGENOM" id="CLU_2337194_0_0_1"/>
<feature type="compositionally biased region" description="Pro residues" evidence="1">
    <location>
        <begin position="1"/>
        <end position="12"/>
    </location>
</feature>
<proteinExistence type="predicted"/>
<evidence type="ECO:0000256" key="1">
    <source>
        <dbReference type="SAM" id="MobiDB-lite"/>
    </source>
</evidence>